<name>A0A3Q9EFN3_9INFA</name>
<gene>
    <name evidence="1" type="primary">PB1-F2</name>
</gene>
<proteinExistence type="predicted"/>
<dbReference type="EMBL" id="MK328748">
    <property type="protein sequence ID" value="AZQ20593.1"/>
    <property type="molecule type" value="Viral_cRNA"/>
</dbReference>
<reference evidence="1" key="1">
    <citation type="submission" date="2018-12" db="EMBL/GenBank/DDBJ databases">
        <title>Whole genome assembly of Influenza A virus.</title>
        <authorList>
            <person name="Tan G."/>
            <person name="Pickett B."/>
            <person name="Fedorova N."/>
            <person name="Amedeo P."/>
            <person name="Isom R."/>
            <person name="Hu L."/>
            <person name="Christensen J."/>
            <person name="Miller J."/>
            <person name="Durbin A."/>
            <person name="Williams T."/>
            <person name="Dominguez F."/>
            <person name="Ortega-Villicana T."/>
            <person name="Marthaler D."/>
        </authorList>
    </citation>
    <scope>NUCLEOTIDE SEQUENCE</scope>
    <source>
        <strain evidence="1">A/swine/Ontario/DM_21/2017</strain>
    </source>
</reference>
<protein>
    <submittedName>
        <fullName evidence="1">PB1-F2 protein</fullName>
    </submittedName>
</protein>
<sequence length="86" mass="9429">MPLLLHTPGFPKGTALFSTQAKGESLRMNRCTRSAATCLRNFSPVVHTGDQLEFLAWWRPWCLGPGLMPGLTSSLGGLRKKSSLRS</sequence>
<accession>A0A3Q9EFN3</accession>
<organism evidence="1">
    <name type="scientific">Influenza A virus</name>
    <dbReference type="NCBI Taxonomy" id="11320"/>
    <lineage>
        <taxon>Viruses</taxon>
        <taxon>Riboviria</taxon>
        <taxon>Orthornavirae</taxon>
        <taxon>Negarnaviricota</taxon>
        <taxon>Polyploviricotina</taxon>
        <taxon>Insthoviricetes</taxon>
        <taxon>Articulavirales</taxon>
        <taxon>Orthomyxoviridae</taxon>
        <taxon>Alphainfluenzavirus</taxon>
        <taxon>Alphainfluenzavirus influenzae</taxon>
    </lineage>
</organism>
<evidence type="ECO:0000313" key="1">
    <source>
        <dbReference type="EMBL" id="AZQ20593.1"/>
    </source>
</evidence>